<dbReference type="GO" id="GO:0030170">
    <property type="term" value="F:pyridoxal phosphate binding"/>
    <property type="evidence" value="ECO:0007669"/>
    <property type="project" value="InterPro"/>
</dbReference>
<dbReference type="NCBIfam" id="NF002325">
    <property type="entry name" value="PRK01278.1"/>
    <property type="match status" value="1"/>
</dbReference>
<dbReference type="GO" id="GO:0005737">
    <property type="term" value="C:cytoplasm"/>
    <property type="evidence" value="ECO:0007669"/>
    <property type="project" value="UniProtKB-SubCell"/>
</dbReference>
<dbReference type="InterPro" id="IPR049704">
    <property type="entry name" value="Aminotrans_3_PPA_site"/>
</dbReference>
<dbReference type="UniPathway" id="UPA00068">
    <property type="reaction ID" value="UER00109"/>
</dbReference>
<comment type="subcellular location">
    <subcellularLocation>
        <location evidence="5">Cytoplasm</location>
    </subcellularLocation>
</comment>
<evidence type="ECO:0000313" key="6">
    <source>
        <dbReference type="EMBL" id="ARU63842.1"/>
    </source>
</evidence>
<feature type="binding site" evidence="5">
    <location>
        <position position="266"/>
    </location>
    <ligand>
        <name>pyridoxal 5'-phosphate</name>
        <dbReference type="ChEBI" id="CHEBI:597326"/>
    </ligand>
</feature>
<feature type="binding site" evidence="5">
    <location>
        <begin position="208"/>
        <end position="211"/>
    </location>
    <ligand>
        <name>pyridoxal 5'-phosphate</name>
        <dbReference type="ChEBI" id="CHEBI:597326"/>
    </ligand>
</feature>
<comment type="similarity">
    <text evidence="5">Belongs to the class-III pyridoxal-phosphate-dependent aminotransferase family. ArgD subfamily.</text>
</comment>
<dbReference type="PIRSF" id="PIRSF000521">
    <property type="entry name" value="Transaminase_4ab_Lys_Orn"/>
    <property type="match status" value="1"/>
</dbReference>
<dbReference type="SUPFAM" id="SSF53383">
    <property type="entry name" value="PLP-dependent transferases"/>
    <property type="match status" value="1"/>
</dbReference>
<keyword evidence="1 5" id="KW-0032">Aminotransferase</keyword>
<feature type="binding site" evidence="5">
    <location>
        <position position="127"/>
    </location>
    <ligand>
        <name>N(2)-acetyl-L-ornithine</name>
        <dbReference type="ChEBI" id="CHEBI:57805"/>
    </ligand>
</feature>
<keyword evidence="2 5" id="KW-0028">Amino-acid biosynthesis</keyword>
<dbReference type="InterPro" id="IPR015424">
    <property type="entry name" value="PyrdxlP-dep_Trfase"/>
</dbReference>
<dbReference type="InterPro" id="IPR015422">
    <property type="entry name" value="PyrdxlP-dep_Trfase_small"/>
</dbReference>
<dbReference type="InterPro" id="IPR004636">
    <property type="entry name" value="AcOrn/SuccOrn_fam"/>
</dbReference>
<proteinExistence type="inferred from homology"/>
<dbReference type="PANTHER" id="PTHR11986">
    <property type="entry name" value="AMINOTRANSFERASE CLASS III"/>
    <property type="match status" value="1"/>
</dbReference>
<feature type="binding site" evidence="5">
    <location>
        <position position="124"/>
    </location>
    <ligand>
        <name>pyridoxal 5'-phosphate</name>
        <dbReference type="ChEBI" id="CHEBI:597326"/>
    </ligand>
</feature>
<keyword evidence="3 5" id="KW-0808">Transferase</keyword>
<dbReference type="KEGG" id="tum:CBW65_08830"/>
<dbReference type="Gene3D" id="3.40.640.10">
    <property type="entry name" value="Type I PLP-dependent aspartate aminotransferase-like (Major domain)"/>
    <property type="match status" value="1"/>
</dbReference>
<evidence type="ECO:0000256" key="3">
    <source>
        <dbReference type="ARBA" id="ARBA00022679"/>
    </source>
</evidence>
<dbReference type="Proteomes" id="UP000195437">
    <property type="component" value="Chromosome"/>
</dbReference>
<sequence>MNNYARLPVAFARGAGSKLWDTEGREYLDFTSGIAVTNLGHAHPKVTAALQEQAGMLLHTSNLYEIPLQEQVAGKLAELSGLPKAFFCNSGAEANEAAIKLARRYSQLKHGAEKFEILTLHDSFHGRTLATVTATCKPKFQEGFAPLMPGFTYVEKELGKIEAAIGAHTCAILVEPVQGEGGVLPLGAEFLQGLRELCDAKGILLLFDEVQTGIGRTGQMFGFQSAGVLPDIITLAKGLGNGVPVGAMLAKEEVAAAFTPGTHGSTFGGNPLAMAAALAVLTAIEEEELLSHAVQMGEELQGRLQRLIEKYPFIIGVRGQGLLQGLVFDRPVAPLVSKCLDHGLLVLSAGEHTLRLLPPLIVTSAELHLGVTLLEEAIKETSA</sequence>
<comment type="pathway">
    <text evidence="5">Amino-acid biosynthesis; L-arginine biosynthesis; N(2)-acetyl-L-ornithine from L-glutamate: step 4/4.</text>
</comment>
<dbReference type="EMBL" id="CP021434">
    <property type="protein sequence ID" value="ARU63842.1"/>
    <property type="molecule type" value="Genomic_DNA"/>
</dbReference>
<evidence type="ECO:0000256" key="1">
    <source>
        <dbReference type="ARBA" id="ARBA00022576"/>
    </source>
</evidence>
<dbReference type="AlphaFoldDB" id="A0A1Y0IT99"/>
<dbReference type="FunFam" id="3.40.640.10:FF:000004">
    <property type="entry name" value="Acetylornithine aminotransferase"/>
    <property type="match status" value="1"/>
</dbReference>
<comment type="catalytic activity">
    <reaction evidence="5">
        <text>N(2)-acetyl-L-ornithine + 2-oxoglutarate = N-acetyl-L-glutamate 5-semialdehyde + L-glutamate</text>
        <dbReference type="Rhea" id="RHEA:18049"/>
        <dbReference type="ChEBI" id="CHEBI:16810"/>
        <dbReference type="ChEBI" id="CHEBI:29123"/>
        <dbReference type="ChEBI" id="CHEBI:29985"/>
        <dbReference type="ChEBI" id="CHEBI:57805"/>
        <dbReference type="EC" id="2.6.1.11"/>
    </reaction>
</comment>
<dbReference type="HAMAP" id="MF_01107">
    <property type="entry name" value="ArgD_aminotrans_3"/>
    <property type="match status" value="1"/>
</dbReference>
<dbReference type="GO" id="GO:0003992">
    <property type="term" value="F:N2-acetyl-L-ornithine:2-oxoglutarate 5-aminotransferase activity"/>
    <property type="evidence" value="ECO:0007669"/>
    <property type="project" value="UniProtKB-UniRule"/>
</dbReference>
<evidence type="ECO:0000256" key="5">
    <source>
        <dbReference type="HAMAP-Rule" id="MF_01107"/>
    </source>
</evidence>
<dbReference type="InterPro" id="IPR015421">
    <property type="entry name" value="PyrdxlP-dep_Trfase_major"/>
</dbReference>
<evidence type="ECO:0000256" key="4">
    <source>
        <dbReference type="ARBA" id="ARBA00022898"/>
    </source>
</evidence>
<dbReference type="PROSITE" id="PS00600">
    <property type="entry name" value="AA_TRANSFER_CLASS_3"/>
    <property type="match status" value="1"/>
</dbReference>
<keyword evidence="4 5" id="KW-0663">Pyridoxal phosphate</keyword>
<accession>A0A1Y0IT99</accession>
<comment type="miscellaneous">
    <text evidence="5">May also have succinyldiaminopimelate aminotransferase activity, thus carrying out the corresponding step in lysine biosynthesis.</text>
</comment>
<dbReference type="NCBIfam" id="TIGR00707">
    <property type="entry name" value="argD"/>
    <property type="match status" value="1"/>
</dbReference>
<evidence type="ECO:0000313" key="7">
    <source>
        <dbReference type="Proteomes" id="UP000195437"/>
    </source>
</evidence>
<dbReference type="GO" id="GO:0042802">
    <property type="term" value="F:identical protein binding"/>
    <property type="evidence" value="ECO:0007669"/>
    <property type="project" value="TreeGrafter"/>
</dbReference>
<protein>
    <recommendedName>
        <fullName evidence="5">Acetylornithine aminotransferase</fullName>
        <shortName evidence="5">ACOAT</shortName>
        <ecNumber evidence="5">2.6.1.11</ecNumber>
    </recommendedName>
</protein>
<gene>
    <name evidence="5" type="primary">argD</name>
    <name evidence="6" type="ORF">CBW65_08830</name>
</gene>
<dbReference type="OrthoDB" id="9807885at2"/>
<keyword evidence="7" id="KW-1185">Reference proteome</keyword>
<dbReference type="InterPro" id="IPR005814">
    <property type="entry name" value="Aminotrans_3"/>
</dbReference>
<dbReference type="InterPro" id="IPR050103">
    <property type="entry name" value="Class-III_PLP-dep_AT"/>
</dbReference>
<dbReference type="EC" id="2.6.1.11" evidence="5"/>
<feature type="binding site" evidence="5">
    <location>
        <position position="265"/>
    </location>
    <ligand>
        <name>N(2)-acetyl-L-ornithine</name>
        <dbReference type="ChEBI" id="CHEBI:57805"/>
    </ligand>
</feature>
<keyword evidence="5" id="KW-0055">Arginine biosynthesis</keyword>
<keyword evidence="5" id="KW-0963">Cytoplasm</keyword>
<reference evidence="7" key="1">
    <citation type="submission" date="2017-05" db="EMBL/GenBank/DDBJ databases">
        <authorList>
            <person name="Sung H."/>
        </authorList>
    </citation>
    <scope>NUCLEOTIDE SEQUENCE [LARGE SCALE GENOMIC DNA]</scope>
    <source>
        <strain evidence="7">AR23208</strain>
    </source>
</reference>
<dbReference type="Gene3D" id="3.90.1150.10">
    <property type="entry name" value="Aspartate Aminotransferase, domain 1"/>
    <property type="match status" value="1"/>
</dbReference>
<dbReference type="PANTHER" id="PTHR11986:SF79">
    <property type="entry name" value="ACETYLORNITHINE AMINOTRANSFERASE, MITOCHONDRIAL"/>
    <property type="match status" value="1"/>
</dbReference>
<comment type="subunit">
    <text evidence="5">Homodimer.</text>
</comment>
<feature type="modified residue" description="N6-(pyridoxal phosphate)lysine" evidence="5">
    <location>
        <position position="237"/>
    </location>
</feature>
<name>A0A1Y0IT99_9BACL</name>
<dbReference type="Pfam" id="PF00202">
    <property type="entry name" value="Aminotran_3"/>
    <property type="match status" value="1"/>
</dbReference>
<organism evidence="6 7">
    <name type="scientific">Tumebacillus avium</name>
    <dbReference type="NCBI Taxonomy" id="1903704"/>
    <lineage>
        <taxon>Bacteria</taxon>
        <taxon>Bacillati</taxon>
        <taxon>Bacillota</taxon>
        <taxon>Bacilli</taxon>
        <taxon>Bacillales</taxon>
        <taxon>Alicyclobacillaceae</taxon>
        <taxon>Tumebacillus</taxon>
    </lineage>
</organism>
<dbReference type="CDD" id="cd00610">
    <property type="entry name" value="OAT_like"/>
    <property type="match status" value="1"/>
</dbReference>
<evidence type="ECO:0000256" key="2">
    <source>
        <dbReference type="ARBA" id="ARBA00022605"/>
    </source>
</evidence>
<comment type="cofactor">
    <cofactor evidence="5">
        <name>pyridoxal 5'-phosphate</name>
        <dbReference type="ChEBI" id="CHEBI:597326"/>
    </cofactor>
    <text evidence="5">Binds 1 pyridoxal phosphate per subunit.</text>
</comment>
<dbReference type="GO" id="GO:0006526">
    <property type="term" value="P:L-arginine biosynthetic process"/>
    <property type="evidence" value="ECO:0007669"/>
    <property type="project" value="UniProtKB-UniRule"/>
</dbReference>
<feature type="binding site" evidence="5">
    <location>
        <begin position="91"/>
        <end position="92"/>
    </location>
    <ligand>
        <name>pyridoxal 5'-phosphate</name>
        <dbReference type="ChEBI" id="CHEBI:597326"/>
    </ligand>
</feature>